<organism evidence="1">
    <name type="scientific">Siphoviridae sp. ctLOE2</name>
    <dbReference type="NCBI Taxonomy" id="2825454"/>
    <lineage>
        <taxon>Viruses</taxon>
        <taxon>Duplodnaviria</taxon>
        <taxon>Heunggongvirae</taxon>
        <taxon>Uroviricota</taxon>
        <taxon>Caudoviricetes</taxon>
    </lineage>
</organism>
<protein>
    <submittedName>
        <fullName evidence="1">Uncharacterized protein</fullName>
    </submittedName>
</protein>
<reference evidence="1" key="1">
    <citation type="journal article" date="2021" name="Proc. Natl. Acad. Sci. U.S.A.">
        <title>A Catalog of Tens of Thousands of Viruses from Human Metagenomes Reveals Hidden Associations with Chronic Diseases.</title>
        <authorList>
            <person name="Tisza M.J."/>
            <person name="Buck C.B."/>
        </authorList>
    </citation>
    <scope>NUCLEOTIDE SEQUENCE</scope>
    <source>
        <strain evidence="1">CtLOE2</strain>
    </source>
</reference>
<sequence>MKTRIEAFFLWIYFFFGNHRKQWYDQMEIYHYAYSKQQEELYKLVKYTEGNDRKVQRAYNRVVDLAGYYYSIMILLDQYPNSYSIAKKIISKTNMIETLEKSYNSILSSIDIK</sequence>
<proteinExistence type="predicted"/>
<evidence type="ECO:0000313" key="1">
    <source>
        <dbReference type="EMBL" id="DAE05498.1"/>
    </source>
</evidence>
<dbReference type="EMBL" id="BK015411">
    <property type="protein sequence ID" value="DAE05498.1"/>
    <property type="molecule type" value="Genomic_DNA"/>
</dbReference>
<accession>A0A8S5PEU5</accession>
<name>A0A8S5PEU5_9CAUD</name>